<protein>
    <recommendedName>
        <fullName evidence="5">DUF2933 domain-containing protein</fullName>
    </recommendedName>
</protein>
<proteinExistence type="predicted"/>
<evidence type="ECO:0000256" key="2">
    <source>
        <dbReference type="SAM" id="Phobius"/>
    </source>
</evidence>
<feature type="region of interest" description="Disordered" evidence="1">
    <location>
        <begin position="1"/>
        <end position="36"/>
    </location>
</feature>
<evidence type="ECO:0000313" key="3">
    <source>
        <dbReference type="EMBL" id="GGK63800.1"/>
    </source>
</evidence>
<comment type="caution">
    <text evidence="3">The sequence shown here is derived from an EMBL/GenBank/DDBJ whole genome shotgun (WGS) entry which is preliminary data.</text>
</comment>
<evidence type="ECO:0008006" key="5">
    <source>
        <dbReference type="Google" id="ProtNLM"/>
    </source>
</evidence>
<gene>
    <name evidence="3" type="ORF">GCM10011509_10230</name>
</gene>
<sequence length="95" mass="10029">MSHFPTGPANGPHDNISAVPPLPTVTTPLHEHPAQTAHGHSGHGWAMWLMCVPMLLIVGLLMLSGSAGFGAALYALACLGMMAAMMLFMQHGTRR</sequence>
<keyword evidence="2" id="KW-0812">Transmembrane</keyword>
<feature type="transmembrane region" description="Helical" evidence="2">
    <location>
        <begin position="45"/>
        <end position="63"/>
    </location>
</feature>
<feature type="transmembrane region" description="Helical" evidence="2">
    <location>
        <begin position="69"/>
        <end position="89"/>
    </location>
</feature>
<name>A0ABQ2F8S3_9MICO</name>
<dbReference type="Proteomes" id="UP000662111">
    <property type="component" value="Unassembled WGS sequence"/>
</dbReference>
<keyword evidence="4" id="KW-1185">Reference proteome</keyword>
<keyword evidence="2" id="KW-0472">Membrane</keyword>
<dbReference type="EMBL" id="BMLB01000002">
    <property type="protein sequence ID" value="GGK63800.1"/>
    <property type="molecule type" value="Genomic_DNA"/>
</dbReference>
<evidence type="ECO:0000256" key="1">
    <source>
        <dbReference type="SAM" id="MobiDB-lite"/>
    </source>
</evidence>
<organism evidence="3 4">
    <name type="scientific">Ornithinimicrobium pekingense</name>
    <dbReference type="NCBI Taxonomy" id="384677"/>
    <lineage>
        <taxon>Bacteria</taxon>
        <taxon>Bacillati</taxon>
        <taxon>Actinomycetota</taxon>
        <taxon>Actinomycetes</taxon>
        <taxon>Micrococcales</taxon>
        <taxon>Ornithinimicrobiaceae</taxon>
        <taxon>Ornithinimicrobium</taxon>
    </lineage>
</organism>
<evidence type="ECO:0000313" key="4">
    <source>
        <dbReference type="Proteomes" id="UP000662111"/>
    </source>
</evidence>
<accession>A0ABQ2F8S3</accession>
<keyword evidence="2" id="KW-1133">Transmembrane helix</keyword>
<reference evidence="4" key="1">
    <citation type="journal article" date="2019" name="Int. J. Syst. Evol. Microbiol.">
        <title>The Global Catalogue of Microorganisms (GCM) 10K type strain sequencing project: providing services to taxonomists for standard genome sequencing and annotation.</title>
        <authorList>
            <consortium name="The Broad Institute Genomics Platform"/>
            <consortium name="The Broad Institute Genome Sequencing Center for Infectious Disease"/>
            <person name="Wu L."/>
            <person name="Ma J."/>
        </authorList>
    </citation>
    <scope>NUCLEOTIDE SEQUENCE [LARGE SCALE GENOMIC DNA]</scope>
    <source>
        <strain evidence="4">CGMCC 1.5362</strain>
    </source>
</reference>